<evidence type="ECO:0000313" key="1">
    <source>
        <dbReference type="EMBL" id="KAA6364296.1"/>
    </source>
</evidence>
<organism evidence="1 2">
    <name type="scientific">Streblomastix strix</name>
    <dbReference type="NCBI Taxonomy" id="222440"/>
    <lineage>
        <taxon>Eukaryota</taxon>
        <taxon>Metamonada</taxon>
        <taxon>Preaxostyla</taxon>
        <taxon>Oxymonadida</taxon>
        <taxon>Streblomastigidae</taxon>
        <taxon>Streblomastix</taxon>
    </lineage>
</organism>
<dbReference type="EMBL" id="SNRW01021847">
    <property type="protein sequence ID" value="KAA6364296.1"/>
    <property type="molecule type" value="Genomic_DNA"/>
</dbReference>
<sequence>MHRWMLKGFDQQQQARMMKDNICRDL</sequence>
<accession>A0A5J4U0Q9</accession>
<comment type="caution">
    <text evidence="1">The sequence shown here is derived from an EMBL/GenBank/DDBJ whole genome shotgun (WGS) entry which is preliminary data.</text>
</comment>
<protein>
    <submittedName>
        <fullName evidence="1">Uncharacterized protein</fullName>
    </submittedName>
</protein>
<dbReference type="AlphaFoldDB" id="A0A5J4U0Q9"/>
<name>A0A5J4U0Q9_9EUKA</name>
<gene>
    <name evidence="1" type="ORF">EZS28_040176</name>
</gene>
<evidence type="ECO:0000313" key="2">
    <source>
        <dbReference type="Proteomes" id="UP000324800"/>
    </source>
</evidence>
<proteinExistence type="predicted"/>
<dbReference type="Proteomes" id="UP000324800">
    <property type="component" value="Unassembled WGS sequence"/>
</dbReference>
<feature type="non-terminal residue" evidence="1">
    <location>
        <position position="26"/>
    </location>
</feature>
<reference evidence="1 2" key="1">
    <citation type="submission" date="2019-03" db="EMBL/GenBank/DDBJ databases">
        <title>Single cell metagenomics reveals metabolic interactions within the superorganism composed of flagellate Streblomastix strix and complex community of Bacteroidetes bacteria on its surface.</title>
        <authorList>
            <person name="Treitli S.C."/>
            <person name="Kolisko M."/>
            <person name="Husnik F."/>
            <person name="Keeling P."/>
            <person name="Hampl V."/>
        </authorList>
    </citation>
    <scope>NUCLEOTIDE SEQUENCE [LARGE SCALE GENOMIC DNA]</scope>
    <source>
        <strain evidence="1">ST1C</strain>
    </source>
</reference>